<dbReference type="Gramene" id="rna-AYBTSS11_LOCUS2000">
    <property type="protein sequence ID" value="CAJ1854361.1"/>
    <property type="gene ID" value="gene-AYBTSS11_LOCUS2000"/>
</dbReference>
<accession>A0AA86RPC0</accession>
<feature type="region of interest" description="Disordered" evidence="1">
    <location>
        <begin position="125"/>
        <end position="146"/>
    </location>
</feature>
<reference evidence="2" key="1">
    <citation type="submission" date="2023-10" db="EMBL/GenBank/DDBJ databases">
        <authorList>
            <person name="Domelevo Entfellner J.-B."/>
        </authorList>
    </citation>
    <scope>NUCLEOTIDE SEQUENCE</scope>
</reference>
<evidence type="ECO:0000313" key="3">
    <source>
        <dbReference type="Proteomes" id="UP001189624"/>
    </source>
</evidence>
<dbReference type="EMBL" id="OY731398">
    <property type="protein sequence ID" value="CAJ1854361.1"/>
    <property type="molecule type" value="Genomic_DNA"/>
</dbReference>
<evidence type="ECO:0000313" key="2">
    <source>
        <dbReference type="EMBL" id="CAJ1854361.1"/>
    </source>
</evidence>
<keyword evidence="3" id="KW-1185">Reference proteome</keyword>
<sequence>MRRSAVFQQKYYADDGIWMETQAQQQSYTCHEESWSSDNNYHKRFPARHMNKLGAFAMDSDLSMSKQHHGKLGAMHMNRLGASGMDSEISMSKQLGKLGGSYGMFQEDMHMHSDHGFGLGYAHHGGGRKSPLKGNNSSYHALNGGGGSKFNSGVNHEYSSKETDCEEVYTEEHVGTVTAKVEETRYQQQNWGGDTCYISPYNRNKITNINWWTPNGF</sequence>
<proteinExistence type="predicted"/>
<evidence type="ECO:0000256" key="1">
    <source>
        <dbReference type="SAM" id="MobiDB-lite"/>
    </source>
</evidence>
<dbReference type="Proteomes" id="UP001189624">
    <property type="component" value="Chromosome 1"/>
</dbReference>
<gene>
    <name evidence="2" type="ORF">AYBTSS11_LOCUS2000</name>
</gene>
<organism evidence="2 3">
    <name type="scientific">Sphenostylis stenocarpa</name>
    <dbReference type="NCBI Taxonomy" id="92480"/>
    <lineage>
        <taxon>Eukaryota</taxon>
        <taxon>Viridiplantae</taxon>
        <taxon>Streptophyta</taxon>
        <taxon>Embryophyta</taxon>
        <taxon>Tracheophyta</taxon>
        <taxon>Spermatophyta</taxon>
        <taxon>Magnoliopsida</taxon>
        <taxon>eudicotyledons</taxon>
        <taxon>Gunneridae</taxon>
        <taxon>Pentapetalae</taxon>
        <taxon>rosids</taxon>
        <taxon>fabids</taxon>
        <taxon>Fabales</taxon>
        <taxon>Fabaceae</taxon>
        <taxon>Papilionoideae</taxon>
        <taxon>50 kb inversion clade</taxon>
        <taxon>NPAAA clade</taxon>
        <taxon>indigoferoid/millettioid clade</taxon>
        <taxon>Phaseoleae</taxon>
        <taxon>Sphenostylis</taxon>
    </lineage>
</organism>
<dbReference type="AlphaFoldDB" id="A0AA86RPC0"/>
<protein>
    <submittedName>
        <fullName evidence="2">Uncharacterized protein</fullName>
    </submittedName>
</protein>
<name>A0AA86RPC0_9FABA</name>